<protein>
    <recommendedName>
        <fullName evidence="2">TauD/TfdA-like domain-containing protein</fullName>
    </recommendedName>
</protein>
<feature type="non-terminal residue" evidence="3">
    <location>
        <position position="91"/>
    </location>
</feature>
<evidence type="ECO:0000259" key="2">
    <source>
        <dbReference type="Pfam" id="PF02668"/>
    </source>
</evidence>
<comment type="caution">
    <text evidence="3">The sequence shown here is derived from an EMBL/GenBank/DDBJ whole genome shotgun (WGS) entry which is preliminary data.</text>
</comment>
<proteinExistence type="predicted"/>
<organism evidence="3 4">
    <name type="scientific">Sinanodonta woodiana</name>
    <name type="common">Chinese pond mussel</name>
    <name type="synonym">Anodonta woodiana</name>
    <dbReference type="NCBI Taxonomy" id="1069815"/>
    <lineage>
        <taxon>Eukaryota</taxon>
        <taxon>Metazoa</taxon>
        <taxon>Spiralia</taxon>
        <taxon>Lophotrochozoa</taxon>
        <taxon>Mollusca</taxon>
        <taxon>Bivalvia</taxon>
        <taxon>Autobranchia</taxon>
        <taxon>Heteroconchia</taxon>
        <taxon>Palaeoheterodonta</taxon>
        <taxon>Unionida</taxon>
        <taxon>Unionoidea</taxon>
        <taxon>Unionidae</taxon>
        <taxon>Unioninae</taxon>
        <taxon>Sinanodonta</taxon>
    </lineage>
</organism>
<dbReference type="InterPro" id="IPR003819">
    <property type="entry name" value="TauD/TfdA-like"/>
</dbReference>
<accession>A0ABD3XQ73</accession>
<feature type="non-terminal residue" evidence="3">
    <location>
        <position position="1"/>
    </location>
</feature>
<dbReference type="GO" id="GO:0016491">
    <property type="term" value="F:oxidoreductase activity"/>
    <property type="evidence" value="ECO:0007669"/>
    <property type="project" value="UniProtKB-KW"/>
</dbReference>
<feature type="domain" description="TauD/TfdA-like" evidence="2">
    <location>
        <begin position="37"/>
        <end position="91"/>
    </location>
</feature>
<keyword evidence="1" id="KW-0560">Oxidoreductase</keyword>
<dbReference type="Pfam" id="PF02668">
    <property type="entry name" value="TauD"/>
    <property type="match status" value="1"/>
</dbReference>
<sequence length="91" mass="10348">GDPTPEISYEDLNASDKGWLSYIGDYGICLIKGAPTEKRAPAQRTRYGDAFDVVQEYKPSHVAYSHFKLPLHIDYLYQDDAPGLQFLHCLR</sequence>
<dbReference type="Proteomes" id="UP001634394">
    <property type="component" value="Unassembled WGS sequence"/>
</dbReference>
<reference evidence="3 4" key="1">
    <citation type="submission" date="2024-11" db="EMBL/GenBank/DDBJ databases">
        <title>Chromosome-level genome assembly of the freshwater bivalve Anodonta woodiana.</title>
        <authorList>
            <person name="Chen X."/>
        </authorList>
    </citation>
    <scope>NUCLEOTIDE SEQUENCE [LARGE SCALE GENOMIC DNA]</scope>
    <source>
        <strain evidence="3">MN2024</strain>
        <tissue evidence="3">Gills</tissue>
    </source>
</reference>
<gene>
    <name evidence="3" type="ORF">ACJMK2_000745</name>
</gene>
<evidence type="ECO:0000313" key="3">
    <source>
        <dbReference type="EMBL" id="KAL3888377.1"/>
    </source>
</evidence>
<dbReference type="Gene3D" id="3.60.130.10">
    <property type="entry name" value="Clavaminate synthase-like"/>
    <property type="match status" value="1"/>
</dbReference>
<dbReference type="EMBL" id="JBJQND010000001">
    <property type="protein sequence ID" value="KAL3888377.1"/>
    <property type="molecule type" value="Genomic_DNA"/>
</dbReference>
<dbReference type="AlphaFoldDB" id="A0ABD3XQ73"/>
<dbReference type="SUPFAM" id="SSF51197">
    <property type="entry name" value="Clavaminate synthase-like"/>
    <property type="match status" value="1"/>
</dbReference>
<evidence type="ECO:0000256" key="1">
    <source>
        <dbReference type="ARBA" id="ARBA00023002"/>
    </source>
</evidence>
<dbReference type="InterPro" id="IPR042098">
    <property type="entry name" value="TauD-like_sf"/>
</dbReference>
<keyword evidence="4" id="KW-1185">Reference proteome</keyword>
<evidence type="ECO:0000313" key="4">
    <source>
        <dbReference type="Proteomes" id="UP001634394"/>
    </source>
</evidence>
<name>A0ABD3XQ73_SINWO</name>